<dbReference type="PROSITE" id="PS50846">
    <property type="entry name" value="HMA_2"/>
    <property type="match status" value="1"/>
</dbReference>
<dbReference type="AlphaFoldDB" id="A0A418XAB0"/>
<protein>
    <submittedName>
        <fullName evidence="2">Copper chaperone</fullName>
    </submittedName>
</protein>
<organism evidence="2 3">
    <name type="scientific">Massilia cavernae</name>
    <dbReference type="NCBI Taxonomy" id="2320864"/>
    <lineage>
        <taxon>Bacteria</taxon>
        <taxon>Pseudomonadati</taxon>
        <taxon>Pseudomonadota</taxon>
        <taxon>Betaproteobacteria</taxon>
        <taxon>Burkholderiales</taxon>
        <taxon>Oxalobacteraceae</taxon>
        <taxon>Telluria group</taxon>
        <taxon>Massilia</taxon>
    </lineage>
</organism>
<accession>A0A418XAB0</accession>
<reference evidence="2 3" key="1">
    <citation type="submission" date="2018-09" db="EMBL/GenBank/DDBJ databases">
        <authorList>
            <person name="Zhu H."/>
        </authorList>
    </citation>
    <scope>NUCLEOTIDE SEQUENCE [LARGE SCALE GENOMIC DNA]</scope>
    <source>
        <strain evidence="2 3">K1S02-61</strain>
    </source>
</reference>
<dbReference type="Gene3D" id="3.30.70.100">
    <property type="match status" value="1"/>
</dbReference>
<gene>
    <name evidence="2" type="ORF">D3872_23115</name>
</gene>
<dbReference type="SUPFAM" id="SSF55008">
    <property type="entry name" value="HMA, heavy metal-associated domain"/>
    <property type="match status" value="1"/>
</dbReference>
<dbReference type="Proteomes" id="UP000284006">
    <property type="component" value="Unassembled WGS sequence"/>
</dbReference>
<dbReference type="CDD" id="cd00371">
    <property type="entry name" value="HMA"/>
    <property type="match status" value="1"/>
</dbReference>
<keyword evidence="3" id="KW-1185">Reference proteome</keyword>
<sequence length="99" mass="10676">MSHNARIDAPIHMREIPMTYINLQLASSLHEAAVSRVVRALRAVPGVHAVDAQSEKSTVGINFDQDRTSQQELENVLADIGHRAKQNHSNGSCCGSCGG</sequence>
<evidence type="ECO:0000313" key="3">
    <source>
        <dbReference type="Proteomes" id="UP000284006"/>
    </source>
</evidence>
<comment type="caution">
    <text evidence="2">The sequence shown here is derived from an EMBL/GenBank/DDBJ whole genome shotgun (WGS) entry which is preliminary data.</text>
</comment>
<dbReference type="GO" id="GO:0046872">
    <property type="term" value="F:metal ion binding"/>
    <property type="evidence" value="ECO:0007669"/>
    <property type="project" value="InterPro"/>
</dbReference>
<evidence type="ECO:0000259" key="1">
    <source>
        <dbReference type="PROSITE" id="PS50846"/>
    </source>
</evidence>
<evidence type="ECO:0000313" key="2">
    <source>
        <dbReference type="EMBL" id="RJG09391.1"/>
    </source>
</evidence>
<dbReference type="EMBL" id="QYUP01000176">
    <property type="protein sequence ID" value="RJG09391.1"/>
    <property type="molecule type" value="Genomic_DNA"/>
</dbReference>
<dbReference type="InterPro" id="IPR036163">
    <property type="entry name" value="HMA_dom_sf"/>
</dbReference>
<dbReference type="InterPro" id="IPR006121">
    <property type="entry name" value="HMA_dom"/>
</dbReference>
<proteinExistence type="predicted"/>
<name>A0A418XAB0_9BURK</name>
<feature type="domain" description="HMA" evidence="1">
    <location>
        <begin position="17"/>
        <end position="85"/>
    </location>
</feature>